<dbReference type="InterPro" id="IPR050641">
    <property type="entry name" value="RIFMO-like"/>
</dbReference>
<sequence length="544" mass="59295">MVVVGAGPSGLTVAAELARHRIRVRVVDQAQGPTLHSRASVVHVRTQEMLAAMGLADRFVARAFPLEAISLHAFGKFMGGIRLSGADSAFPAPRIIGQDVTERLLLERLDECGVPVERGVEAVAAVDAGDHITLELKRADGGTDRLQAQYVVAADGVGSRLRTAAEIPFDGEHGERGDGFEFLQTDCEVRWSYPSGRGYLFVTKDRFLGLFPFDADGAFRIVCARADQDPKRTEPPDLDEIEAILREIADPDATLLEPRWLNRLRGTPKLAKQFRAGRLFLIGDAAHAHLPIGGQGMNTGMQDGFNLGWKLAAVIKGEARPELLDTYHAERHPIADDLLKFTDRGFHSMVRPGDLAQRAMKLFGASVMGLEAVQERLRRTVGEVPVAYLMSALSEDHGGTIGPIAGERAPDGVAVRAVDRRTLRLLQEIEGEGWNLLIFAGLDQSDVGGKLAEIAEAAVAGFGRRVRPVLVTPDRPPAAWPGDVLIDRDQLLHDRYGVRHAALYLLRPDRYVGFRAPATQAELLEKYLARWLVPAAELVDGAAE</sequence>
<feature type="domain" description="FAD-binding" evidence="5">
    <location>
        <begin position="2"/>
        <end position="341"/>
    </location>
</feature>
<keyword evidence="3" id="KW-0285">Flavoprotein</keyword>
<evidence type="ECO:0000313" key="6">
    <source>
        <dbReference type="EMBL" id="GGF48963.1"/>
    </source>
</evidence>
<dbReference type="InterPro" id="IPR036188">
    <property type="entry name" value="FAD/NAD-bd_sf"/>
</dbReference>
<keyword evidence="7" id="KW-1185">Reference proteome</keyword>
<proteinExistence type="inferred from homology"/>
<dbReference type="EMBL" id="BMJQ01000028">
    <property type="protein sequence ID" value="GGF48963.1"/>
    <property type="molecule type" value="Genomic_DNA"/>
</dbReference>
<organism evidence="6 7">
    <name type="scientific">Aliidongia dinghuensis</name>
    <dbReference type="NCBI Taxonomy" id="1867774"/>
    <lineage>
        <taxon>Bacteria</taxon>
        <taxon>Pseudomonadati</taxon>
        <taxon>Pseudomonadota</taxon>
        <taxon>Alphaproteobacteria</taxon>
        <taxon>Rhodospirillales</taxon>
        <taxon>Dongiaceae</taxon>
        <taxon>Aliidongia</taxon>
    </lineage>
</organism>
<gene>
    <name evidence="6" type="ORF">GCM10011611_64170</name>
</gene>
<reference evidence="6" key="1">
    <citation type="journal article" date="2014" name="Int. J. Syst. Evol. Microbiol.">
        <title>Complete genome sequence of Corynebacterium casei LMG S-19264T (=DSM 44701T), isolated from a smear-ripened cheese.</title>
        <authorList>
            <consortium name="US DOE Joint Genome Institute (JGI-PGF)"/>
            <person name="Walter F."/>
            <person name="Albersmeier A."/>
            <person name="Kalinowski J."/>
            <person name="Ruckert C."/>
        </authorList>
    </citation>
    <scope>NUCLEOTIDE SEQUENCE</scope>
    <source>
        <strain evidence="6">CGMCC 1.15725</strain>
    </source>
</reference>
<evidence type="ECO:0000256" key="4">
    <source>
        <dbReference type="ARBA" id="ARBA00022827"/>
    </source>
</evidence>
<evidence type="ECO:0000256" key="1">
    <source>
        <dbReference type="ARBA" id="ARBA00001974"/>
    </source>
</evidence>
<dbReference type="Gene3D" id="3.40.30.120">
    <property type="match status" value="1"/>
</dbReference>
<comment type="caution">
    <text evidence="6">The sequence shown here is derived from an EMBL/GenBank/DDBJ whole genome shotgun (WGS) entry which is preliminary data.</text>
</comment>
<evidence type="ECO:0000256" key="2">
    <source>
        <dbReference type="ARBA" id="ARBA00007801"/>
    </source>
</evidence>
<comment type="similarity">
    <text evidence="2">Belongs to the PheA/TfdB FAD monooxygenase family.</text>
</comment>
<dbReference type="Proteomes" id="UP000646365">
    <property type="component" value="Unassembled WGS sequence"/>
</dbReference>
<dbReference type="PRINTS" id="PR00420">
    <property type="entry name" value="RNGMNOXGNASE"/>
</dbReference>
<evidence type="ECO:0000259" key="5">
    <source>
        <dbReference type="Pfam" id="PF01494"/>
    </source>
</evidence>
<dbReference type="GO" id="GO:0071949">
    <property type="term" value="F:FAD binding"/>
    <property type="evidence" value="ECO:0007669"/>
    <property type="project" value="InterPro"/>
</dbReference>
<evidence type="ECO:0000313" key="7">
    <source>
        <dbReference type="Proteomes" id="UP000646365"/>
    </source>
</evidence>
<dbReference type="InterPro" id="IPR002938">
    <property type="entry name" value="FAD-bd"/>
</dbReference>
<evidence type="ECO:0000256" key="3">
    <source>
        <dbReference type="ARBA" id="ARBA00022630"/>
    </source>
</evidence>
<dbReference type="AlphaFoldDB" id="A0A8J2Z174"/>
<comment type="cofactor">
    <cofactor evidence="1">
        <name>FAD</name>
        <dbReference type="ChEBI" id="CHEBI:57692"/>
    </cofactor>
</comment>
<dbReference type="SUPFAM" id="SSF51905">
    <property type="entry name" value="FAD/NAD(P)-binding domain"/>
    <property type="match status" value="1"/>
</dbReference>
<reference evidence="6" key="2">
    <citation type="submission" date="2020-09" db="EMBL/GenBank/DDBJ databases">
        <authorList>
            <person name="Sun Q."/>
            <person name="Zhou Y."/>
        </authorList>
    </citation>
    <scope>NUCLEOTIDE SEQUENCE</scope>
    <source>
        <strain evidence="6">CGMCC 1.15725</strain>
    </source>
</reference>
<dbReference type="GO" id="GO:0016709">
    <property type="term" value="F:oxidoreductase activity, acting on paired donors, with incorporation or reduction of molecular oxygen, NAD(P)H as one donor, and incorporation of one atom of oxygen"/>
    <property type="evidence" value="ECO:0007669"/>
    <property type="project" value="UniProtKB-ARBA"/>
</dbReference>
<keyword evidence="4" id="KW-0274">FAD</keyword>
<dbReference type="Gene3D" id="3.50.50.60">
    <property type="entry name" value="FAD/NAD(P)-binding domain"/>
    <property type="match status" value="2"/>
</dbReference>
<dbReference type="PANTHER" id="PTHR43004:SF19">
    <property type="entry name" value="BINDING MONOOXYGENASE, PUTATIVE (JCVI)-RELATED"/>
    <property type="match status" value="1"/>
</dbReference>
<accession>A0A8J2Z174</accession>
<protein>
    <submittedName>
        <fullName evidence="6">Oxygenase</fullName>
    </submittedName>
</protein>
<dbReference type="Gene3D" id="3.30.70.2450">
    <property type="match status" value="1"/>
</dbReference>
<dbReference type="InterPro" id="IPR036249">
    <property type="entry name" value="Thioredoxin-like_sf"/>
</dbReference>
<name>A0A8J2Z174_9PROT</name>
<dbReference type="Pfam" id="PF01494">
    <property type="entry name" value="FAD_binding_3"/>
    <property type="match status" value="1"/>
</dbReference>
<dbReference type="SUPFAM" id="SSF52833">
    <property type="entry name" value="Thioredoxin-like"/>
    <property type="match status" value="1"/>
</dbReference>
<dbReference type="PANTHER" id="PTHR43004">
    <property type="entry name" value="TRK SYSTEM POTASSIUM UPTAKE PROTEIN"/>
    <property type="match status" value="1"/>
</dbReference>